<protein>
    <submittedName>
        <fullName evidence="6">C-type lectin domain family 12 member B-like</fullName>
    </submittedName>
</protein>
<evidence type="ECO:0000256" key="1">
    <source>
        <dbReference type="ARBA" id="ARBA00004401"/>
    </source>
</evidence>
<keyword evidence="5" id="KW-1185">Reference proteome</keyword>
<dbReference type="PANTHER" id="PTHR45710">
    <property type="entry name" value="C-TYPE LECTIN DOMAIN-CONTAINING PROTEIN 180"/>
    <property type="match status" value="1"/>
</dbReference>
<dbReference type="SMART" id="SM00034">
    <property type="entry name" value="CLECT"/>
    <property type="match status" value="1"/>
</dbReference>
<feature type="domain" description="C-type lectin" evidence="4">
    <location>
        <begin position="150"/>
        <end position="266"/>
    </location>
</feature>
<dbReference type="InterPro" id="IPR016186">
    <property type="entry name" value="C-type_lectin-like/link_sf"/>
</dbReference>
<evidence type="ECO:0000313" key="6">
    <source>
        <dbReference type="RefSeq" id="XP_029023721.1"/>
    </source>
</evidence>
<dbReference type="KEGG" id="bspl:114866164"/>
<dbReference type="InterPro" id="IPR001304">
    <property type="entry name" value="C-type_lectin-like"/>
</dbReference>
<dbReference type="GeneID" id="114866164"/>
<dbReference type="GO" id="GO:0005886">
    <property type="term" value="C:plasma membrane"/>
    <property type="evidence" value="ECO:0007669"/>
    <property type="project" value="UniProtKB-SubCell"/>
</dbReference>
<dbReference type="Gene3D" id="3.10.100.10">
    <property type="entry name" value="Mannose-Binding Protein A, subunit A"/>
    <property type="match status" value="1"/>
</dbReference>
<accession>A0A6P7NUW9</accession>
<keyword evidence="3" id="KW-1133">Transmembrane helix</keyword>
<keyword evidence="3" id="KW-0812">Transmembrane</keyword>
<dbReference type="InterPro" id="IPR050828">
    <property type="entry name" value="C-type_lectin/matrix_domain"/>
</dbReference>
<dbReference type="RefSeq" id="XP_029023721.1">
    <property type="nucleotide sequence ID" value="XM_029167888.3"/>
</dbReference>
<dbReference type="OrthoDB" id="6337382at2759"/>
<feature type="region of interest" description="Disordered" evidence="2">
    <location>
        <begin position="1"/>
        <end position="24"/>
    </location>
</feature>
<evidence type="ECO:0000259" key="4">
    <source>
        <dbReference type="PROSITE" id="PS50041"/>
    </source>
</evidence>
<evidence type="ECO:0000313" key="5">
    <source>
        <dbReference type="Proteomes" id="UP000515150"/>
    </source>
</evidence>
<dbReference type="AlphaFoldDB" id="A0A6P7NUW9"/>
<dbReference type="PANTHER" id="PTHR45710:SF26">
    <property type="entry name" value="RH26557P"/>
    <property type="match status" value="1"/>
</dbReference>
<dbReference type="PROSITE" id="PS50041">
    <property type="entry name" value="C_TYPE_LECTIN_2"/>
    <property type="match status" value="1"/>
</dbReference>
<proteinExistence type="predicted"/>
<dbReference type="Pfam" id="PF00059">
    <property type="entry name" value="Lectin_C"/>
    <property type="match status" value="1"/>
</dbReference>
<name>A0A6P7NUW9_BETSP</name>
<reference evidence="6" key="1">
    <citation type="submission" date="2025-08" db="UniProtKB">
        <authorList>
            <consortium name="RefSeq"/>
        </authorList>
    </citation>
    <scope>IDENTIFICATION</scope>
</reference>
<feature type="transmembrane region" description="Helical" evidence="3">
    <location>
        <begin position="65"/>
        <end position="88"/>
    </location>
</feature>
<dbReference type="InParanoid" id="A0A6P7NUW9"/>
<feature type="compositionally biased region" description="Basic residues" evidence="2">
    <location>
        <begin position="1"/>
        <end position="13"/>
    </location>
</feature>
<organism evidence="5 6">
    <name type="scientific">Betta splendens</name>
    <name type="common">Siamese fighting fish</name>
    <dbReference type="NCBI Taxonomy" id="158456"/>
    <lineage>
        <taxon>Eukaryota</taxon>
        <taxon>Metazoa</taxon>
        <taxon>Chordata</taxon>
        <taxon>Craniata</taxon>
        <taxon>Vertebrata</taxon>
        <taxon>Euteleostomi</taxon>
        <taxon>Actinopterygii</taxon>
        <taxon>Neopterygii</taxon>
        <taxon>Teleostei</taxon>
        <taxon>Neoteleostei</taxon>
        <taxon>Acanthomorphata</taxon>
        <taxon>Anabantaria</taxon>
        <taxon>Anabantiformes</taxon>
        <taxon>Anabantoidei</taxon>
        <taxon>Osphronemidae</taxon>
        <taxon>Betta</taxon>
    </lineage>
</organism>
<dbReference type="InterPro" id="IPR016187">
    <property type="entry name" value="CTDL_fold"/>
</dbReference>
<comment type="subcellular location">
    <subcellularLocation>
        <location evidence="1">Cell membrane</location>
        <topology evidence="1">Single-pass type II membrane protein</topology>
    </subcellularLocation>
</comment>
<dbReference type="Proteomes" id="UP000515150">
    <property type="component" value="Chromosome 11"/>
</dbReference>
<dbReference type="SUPFAM" id="SSF56436">
    <property type="entry name" value="C-type lectin-like"/>
    <property type="match status" value="1"/>
</dbReference>
<evidence type="ECO:0000256" key="2">
    <source>
        <dbReference type="SAM" id="MobiDB-lite"/>
    </source>
</evidence>
<evidence type="ECO:0000256" key="3">
    <source>
        <dbReference type="SAM" id="Phobius"/>
    </source>
</evidence>
<sequence>MPSSKHSKQRPKTRINNQNHHFEMREVPIYDNADQIRNHLSSTQPKPGGPESQTRPGARTWFRSAALCLGVLCVLLVAGIVVLSTLYISVQSDRGPVGTTDKQLQGTSCPNHTHNHDLIKDLKAKYHQLQEEVNKLNVSTKVCSDGWRRFGCSCYFTSSEAKTWSEGRRECTEGKGSDLVVINSREEQDFVSGLMEHDEFWIGLRTTGNKPVFKWEWVDESPLTETFWAGLSVPPTELSVAAYSDRQGKLTQSKYDGGGAKRFICEK</sequence>
<gene>
    <name evidence="6" type="primary">LOC114866164</name>
</gene>
<keyword evidence="3" id="KW-0472">Membrane</keyword>